<keyword evidence="5" id="KW-0460">Magnesium</keyword>
<feature type="transmembrane region" description="Helical" evidence="8">
    <location>
        <begin position="299"/>
        <end position="322"/>
    </location>
</feature>
<evidence type="ECO:0000256" key="7">
    <source>
        <dbReference type="ARBA" id="ARBA00023136"/>
    </source>
</evidence>
<keyword evidence="6 8" id="KW-1133">Transmembrane helix</keyword>
<dbReference type="EMBL" id="UOEH01000460">
    <property type="protein sequence ID" value="VAW05141.1"/>
    <property type="molecule type" value="Genomic_DNA"/>
</dbReference>
<evidence type="ECO:0000256" key="6">
    <source>
        <dbReference type="ARBA" id="ARBA00022989"/>
    </source>
</evidence>
<dbReference type="PROSITE" id="PS51371">
    <property type="entry name" value="CBS"/>
    <property type="match status" value="1"/>
</dbReference>
<dbReference type="GO" id="GO:0016020">
    <property type="term" value="C:membrane"/>
    <property type="evidence" value="ECO:0007669"/>
    <property type="project" value="UniProtKB-SubCell"/>
</dbReference>
<proteinExistence type="inferred from homology"/>
<name>A0A3B0SFU8_9ZZZZ</name>
<evidence type="ECO:0000313" key="10">
    <source>
        <dbReference type="EMBL" id="VAW05141.1"/>
    </source>
</evidence>
<dbReference type="Gene3D" id="3.10.580.10">
    <property type="entry name" value="CBS-domain"/>
    <property type="match status" value="1"/>
</dbReference>
<evidence type="ECO:0000259" key="9">
    <source>
        <dbReference type="PROSITE" id="PS51371"/>
    </source>
</evidence>
<accession>A0A3B0SFU8</accession>
<dbReference type="InterPro" id="IPR046342">
    <property type="entry name" value="CBS_dom_sf"/>
</dbReference>
<organism evidence="10">
    <name type="scientific">hydrothermal vent metagenome</name>
    <dbReference type="NCBI Taxonomy" id="652676"/>
    <lineage>
        <taxon>unclassified sequences</taxon>
        <taxon>metagenomes</taxon>
        <taxon>ecological metagenomes</taxon>
    </lineage>
</organism>
<dbReference type="Pfam" id="PF00571">
    <property type="entry name" value="CBS"/>
    <property type="match status" value="1"/>
</dbReference>
<feature type="transmembrane region" description="Helical" evidence="8">
    <location>
        <begin position="151"/>
        <end position="171"/>
    </location>
</feature>
<sequence length="323" mass="34424">GRLMQREFFATPGYWTVGQIIDRMRSAEDLPERFYEVFVVDPSFKPVGAVPLSTLLHASRDTVIADIMSGGDLRKIPVTMDQEEVAYLFEQYNLISSPVIDASERLVGMITVDDVVEMVREETQEDMLALGGVEADTGLSDTVIQTVRSRFSWLAVNLLTAIVASLVIALYDAALEQIVALAILMPIVASMGGNAGTQTLTVVVRSLATKDLTASNAARIIYREALVGFANGVIFAVIMGALAGAWYFFSGWGDQPDAIRLGLVVGAAMVINLFAAGLAGILVPIGLQRAGADPAVSSAVFVTTVTDIVGFFVFLGLAAAVLL</sequence>
<comment type="subcellular location">
    <subcellularLocation>
        <location evidence="1">Membrane</location>
        <topology evidence="1">Multi-pass membrane protein</topology>
    </subcellularLocation>
</comment>
<dbReference type="Pfam" id="PF01769">
    <property type="entry name" value="MgtE"/>
    <property type="match status" value="1"/>
</dbReference>
<dbReference type="SUPFAM" id="SSF161093">
    <property type="entry name" value="MgtE membrane domain-like"/>
    <property type="match status" value="1"/>
</dbReference>
<evidence type="ECO:0000256" key="5">
    <source>
        <dbReference type="ARBA" id="ARBA00022842"/>
    </source>
</evidence>
<gene>
    <name evidence="10" type="ORF">MNBD_ALPHA05-392</name>
</gene>
<feature type="domain" description="CBS" evidence="9">
    <location>
        <begin position="68"/>
        <end position="125"/>
    </location>
</feature>
<protein>
    <submittedName>
        <fullName evidence="10">Mg/Co/Ni transporter MgtE, CBS domain-containing</fullName>
    </submittedName>
</protein>
<evidence type="ECO:0000256" key="4">
    <source>
        <dbReference type="ARBA" id="ARBA00022692"/>
    </source>
</evidence>
<keyword evidence="7 8" id="KW-0472">Membrane</keyword>
<dbReference type="SUPFAM" id="SSF54631">
    <property type="entry name" value="CBS-domain pair"/>
    <property type="match status" value="1"/>
</dbReference>
<dbReference type="InterPro" id="IPR006667">
    <property type="entry name" value="SLC41_membr_dom"/>
</dbReference>
<feature type="transmembrane region" description="Helical" evidence="8">
    <location>
        <begin position="177"/>
        <end position="204"/>
    </location>
</feature>
<dbReference type="SMART" id="SM00116">
    <property type="entry name" value="CBS"/>
    <property type="match status" value="1"/>
</dbReference>
<keyword evidence="4 8" id="KW-0812">Transmembrane</keyword>
<comment type="similarity">
    <text evidence="2">Belongs to the SLC41A transporter family.</text>
</comment>
<dbReference type="GO" id="GO:0015095">
    <property type="term" value="F:magnesium ion transmembrane transporter activity"/>
    <property type="evidence" value="ECO:0007669"/>
    <property type="project" value="InterPro"/>
</dbReference>
<dbReference type="CDD" id="cd04606">
    <property type="entry name" value="CBS_pair_Mg_transporter"/>
    <property type="match status" value="1"/>
</dbReference>
<evidence type="ECO:0000256" key="1">
    <source>
        <dbReference type="ARBA" id="ARBA00004141"/>
    </source>
</evidence>
<evidence type="ECO:0000256" key="8">
    <source>
        <dbReference type="SAM" id="Phobius"/>
    </source>
</evidence>
<feature type="transmembrane region" description="Helical" evidence="8">
    <location>
        <begin position="261"/>
        <end position="287"/>
    </location>
</feature>
<dbReference type="PANTHER" id="PTHR43773:SF1">
    <property type="entry name" value="MAGNESIUM TRANSPORTER MGTE"/>
    <property type="match status" value="1"/>
</dbReference>
<evidence type="ECO:0000256" key="3">
    <source>
        <dbReference type="ARBA" id="ARBA00022448"/>
    </source>
</evidence>
<dbReference type="Gene3D" id="1.10.357.20">
    <property type="entry name" value="SLC41 divalent cation transporters, integral membrane domain"/>
    <property type="match status" value="1"/>
</dbReference>
<feature type="non-terminal residue" evidence="10">
    <location>
        <position position="1"/>
    </location>
</feature>
<reference evidence="10" key="1">
    <citation type="submission" date="2018-06" db="EMBL/GenBank/DDBJ databases">
        <authorList>
            <person name="Zhirakovskaya E."/>
        </authorList>
    </citation>
    <scope>NUCLEOTIDE SEQUENCE</scope>
</reference>
<dbReference type="PANTHER" id="PTHR43773">
    <property type="entry name" value="MAGNESIUM TRANSPORTER MGTE"/>
    <property type="match status" value="1"/>
</dbReference>
<feature type="transmembrane region" description="Helical" evidence="8">
    <location>
        <begin position="225"/>
        <end position="249"/>
    </location>
</feature>
<dbReference type="InterPro" id="IPR036739">
    <property type="entry name" value="SLC41_membr_dom_sf"/>
</dbReference>
<dbReference type="InterPro" id="IPR006669">
    <property type="entry name" value="MgtE_transporter"/>
</dbReference>
<dbReference type="InterPro" id="IPR000644">
    <property type="entry name" value="CBS_dom"/>
</dbReference>
<evidence type="ECO:0000256" key="2">
    <source>
        <dbReference type="ARBA" id="ARBA00009749"/>
    </source>
</evidence>
<keyword evidence="3" id="KW-0813">Transport</keyword>
<dbReference type="AlphaFoldDB" id="A0A3B0SFU8"/>